<accession>A0AAE1RXU2</accession>
<evidence type="ECO:0000256" key="1">
    <source>
        <dbReference type="SAM" id="MobiDB-lite"/>
    </source>
</evidence>
<dbReference type="Proteomes" id="UP001291623">
    <property type="component" value="Unassembled WGS sequence"/>
</dbReference>
<feature type="region of interest" description="Disordered" evidence="1">
    <location>
        <begin position="154"/>
        <end position="178"/>
    </location>
</feature>
<sequence length="378" mass="42190">MLCRFWGWFTWLWRFKNGGVRFGVFMRWLGFSLRVFLLKRKGLRVAKFSFNVKSQNSPSCKKNEIEIVEVVKNNGDRVVDTCVRDDTLNATVTVNRALARVSQDLTLGAKAGDLVDPSNPKQLPIPGVLNGKYSGQANRVQQRGENLDQVFEFGGSDDRGGWTEVPSKNISSGTTPTIHISNPEIARIIEEHQATMLSTPSISQANSTNDLIVSKEKQGETSAHQWADLVEEEEHITSPPRSKLSPQAPVFVSSSKILAITTKDMGVLTKSHEPKAVVSGRNPSITYDIDLGDDMFDENDEDDMLDISFDKVAKDGDLSPRQQRSGSNKSKNKAHGRQDSWDGKVTEEFVPKHLPMRLEKQNHMTVSTTSTRSNKCKK</sequence>
<evidence type="ECO:0008006" key="4">
    <source>
        <dbReference type="Google" id="ProtNLM"/>
    </source>
</evidence>
<organism evidence="2 3">
    <name type="scientific">Anisodus tanguticus</name>
    <dbReference type="NCBI Taxonomy" id="243964"/>
    <lineage>
        <taxon>Eukaryota</taxon>
        <taxon>Viridiplantae</taxon>
        <taxon>Streptophyta</taxon>
        <taxon>Embryophyta</taxon>
        <taxon>Tracheophyta</taxon>
        <taxon>Spermatophyta</taxon>
        <taxon>Magnoliopsida</taxon>
        <taxon>eudicotyledons</taxon>
        <taxon>Gunneridae</taxon>
        <taxon>Pentapetalae</taxon>
        <taxon>asterids</taxon>
        <taxon>lamiids</taxon>
        <taxon>Solanales</taxon>
        <taxon>Solanaceae</taxon>
        <taxon>Solanoideae</taxon>
        <taxon>Hyoscyameae</taxon>
        <taxon>Anisodus</taxon>
    </lineage>
</organism>
<dbReference type="EMBL" id="JAVYJV010000011">
    <property type="protein sequence ID" value="KAK4359851.1"/>
    <property type="molecule type" value="Genomic_DNA"/>
</dbReference>
<feature type="compositionally biased region" description="Polar residues" evidence="1">
    <location>
        <begin position="320"/>
        <end position="329"/>
    </location>
</feature>
<feature type="compositionally biased region" description="Polar residues" evidence="1">
    <location>
        <begin position="166"/>
        <end position="178"/>
    </location>
</feature>
<dbReference type="AlphaFoldDB" id="A0AAE1RXU2"/>
<evidence type="ECO:0000313" key="2">
    <source>
        <dbReference type="EMBL" id="KAK4359851.1"/>
    </source>
</evidence>
<reference evidence="2" key="1">
    <citation type="submission" date="2023-12" db="EMBL/GenBank/DDBJ databases">
        <title>Genome assembly of Anisodus tanguticus.</title>
        <authorList>
            <person name="Wang Y.-J."/>
        </authorList>
    </citation>
    <scope>NUCLEOTIDE SEQUENCE</scope>
    <source>
        <strain evidence="2">KB-2021</strain>
        <tissue evidence="2">Leaf</tissue>
    </source>
</reference>
<keyword evidence="3" id="KW-1185">Reference proteome</keyword>
<gene>
    <name evidence="2" type="ORF">RND71_022080</name>
</gene>
<name>A0AAE1RXU2_9SOLA</name>
<protein>
    <recommendedName>
        <fullName evidence="4">NB-ARC domain containing protein</fullName>
    </recommendedName>
</protein>
<evidence type="ECO:0000313" key="3">
    <source>
        <dbReference type="Proteomes" id="UP001291623"/>
    </source>
</evidence>
<proteinExistence type="predicted"/>
<feature type="region of interest" description="Disordered" evidence="1">
    <location>
        <begin position="311"/>
        <end position="378"/>
    </location>
</feature>
<comment type="caution">
    <text evidence="2">The sequence shown here is derived from an EMBL/GenBank/DDBJ whole genome shotgun (WGS) entry which is preliminary data.</text>
</comment>
<feature type="compositionally biased region" description="Basic and acidic residues" evidence="1">
    <location>
        <begin position="336"/>
        <end position="362"/>
    </location>
</feature>
<feature type="compositionally biased region" description="Polar residues" evidence="1">
    <location>
        <begin position="363"/>
        <end position="378"/>
    </location>
</feature>